<protein>
    <submittedName>
        <fullName evidence="1">Uncharacterized protein</fullName>
    </submittedName>
</protein>
<sequence>MAKKPSTPPEKHVVAEAGSQAFRVLNFERYAVRTAAPAPVLATFPHNFRYQVVGAPAEWAGRVGVGWKGTQGVGLPSSCPWSRRFGRAVGHRSQ</sequence>
<dbReference type="Proteomes" id="UP000708148">
    <property type="component" value="Unassembled WGS sequence"/>
</dbReference>
<organism evidence="1 2">
    <name type="scientific">Ostreobium quekettii</name>
    <dbReference type="NCBI Taxonomy" id="121088"/>
    <lineage>
        <taxon>Eukaryota</taxon>
        <taxon>Viridiplantae</taxon>
        <taxon>Chlorophyta</taxon>
        <taxon>core chlorophytes</taxon>
        <taxon>Ulvophyceae</taxon>
        <taxon>TCBD clade</taxon>
        <taxon>Bryopsidales</taxon>
        <taxon>Ostreobineae</taxon>
        <taxon>Ostreobiaceae</taxon>
        <taxon>Ostreobium</taxon>
    </lineage>
</organism>
<comment type="caution">
    <text evidence="1">The sequence shown here is derived from an EMBL/GenBank/DDBJ whole genome shotgun (WGS) entry which is preliminary data.</text>
</comment>
<accession>A0A8S1INC3</accession>
<dbReference type="EMBL" id="CAJHUC010000305">
    <property type="protein sequence ID" value="CAD7695094.1"/>
    <property type="molecule type" value="Genomic_DNA"/>
</dbReference>
<dbReference type="AlphaFoldDB" id="A0A8S1INC3"/>
<gene>
    <name evidence="1" type="ORF">OSTQU699_LOCUS455</name>
</gene>
<reference evidence="1" key="1">
    <citation type="submission" date="2020-12" db="EMBL/GenBank/DDBJ databases">
        <authorList>
            <person name="Iha C."/>
        </authorList>
    </citation>
    <scope>NUCLEOTIDE SEQUENCE</scope>
</reference>
<name>A0A8S1INC3_9CHLO</name>
<evidence type="ECO:0000313" key="2">
    <source>
        <dbReference type="Proteomes" id="UP000708148"/>
    </source>
</evidence>
<proteinExistence type="predicted"/>
<evidence type="ECO:0000313" key="1">
    <source>
        <dbReference type="EMBL" id="CAD7695094.1"/>
    </source>
</evidence>
<keyword evidence="2" id="KW-1185">Reference proteome</keyword>